<dbReference type="EMBL" id="BMJJ01000005">
    <property type="protein sequence ID" value="GGD19918.1"/>
    <property type="molecule type" value="Genomic_DNA"/>
</dbReference>
<dbReference type="AlphaFoldDB" id="A0A916XXP8"/>
<keyword evidence="1" id="KW-0732">Signal</keyword>
<dbReference type="InterPro" id="IPR008613">
    <property type="entry name" value="Excalibur_Ca-bd_domain"/>
</dbReference>
<accession>A0A916XXP8</accession>
<gene>
    <name evidence="3" type="ORF">GCM10011335_23530</name>
</gene>
<dbReference type="Pfam" id="PF05901">
    <property type="entry name" value="Excalibur"/>
    <property type="match status" value="1"/>
</dbReference>
<organism evidence="3 4">
    <name type="scientific">Aureimonas glaciei</name>
    <dbReference type="NCBI Taxonomy" id="1776957"/>
    <lineage>
        <taxon>Bacteria</taxon>
        <taxon>Pseudomonadati</taxon>
        <taxon>Pseudomonadota</taxon>
        <taxon>Alphaproteobacteria</taxon>
        <taxon>Hyphomicrobiales</taxon>
        <taxon>Aurantimonadaceae</taxon>
        <taxon>Aureimonas</taxon>
    </lineage>
</organism>
<comment type="caution">
    <text evidence="3">The sequence shown here is derived from an EMBL/GenBank/DDBJ whole genome shotgun (WGS) entry which is preliminary data.</text>
</comment>
<dbReference type="RefSeq" id="WP_244640095.1">
    <property type="nucleotide sequence ID" value="NZ_BMJJ01000005.1"/>
</dbReference>
<evidence type="ECO:0000313" key="3">
    <source>
        <dbReference type="EMBL" id="GGD19918.1"/>
    </source>
</evidence>
<feature type="domain" description="Excalibur calcium-binding" evidence="2">
    <location>
        <begin position="41"/>
        <end position="73"/>
    </location>
</feature>
<proteinExistence type="predicted"/>
<sequence>MLRTMMMALAVLAALPAAAEVGGAGQTGWERLEGLQFAQARSCKAVNSCEEAVRMWCGGYKRADADKDGIPCENVCSSKSEVDDIKAQIGC</sequence>
<evidence type="ECO:0000256" key="1">
    <source>
        <dbReference type="SAM" id="SignalP"/>
    </source>
</evidence>
<feature type="signal peptide" evidence="1">
    <location>
        <begin position="1"/>
        <end position="19"/>
    </location>
</feature>
<name>A0A916XXP8_9HYPH</name>
<evidence type="ECO:0000313" key="4">
    <source>
        <dbReference type="Proteomes" id="UP000613160"/>
    </source>
</evidence>
<reference evidence="3" key="1">
    <citation type="journal article" date="2014" name="Int. J. Syst. Evol. Microbiol.">
        <title>Complete genome sequence of Corynebacterium casei LMG S-19264T (=DSM 44701T), isolated from a smear-ripened cheese.</title>
        <authorList>
            <consortium name="US DOE Joint Genome Institute (JGI-PGF)"/>
            <person name="Walter F."/>
            <person name="Albersmeier A."/>
            <person name="Kalinowski J."/>
            <person name="Ruckert C."/>
        </authorList>
    </citation>
    <scope>NUCLEOTIDE SEQUENCE</scope>
    <source>
        <strain evidence="3">CGMCC 1.15493</strain>
    </source>
</reference>
<protein>
    <recommendedName>
        <fullName evidence="2">Excalibur calcium-binding domain-containing protein</fullName>
    </recommendedName>
</protein>
<reference evidence="3" key="2">
    <citation type="submission" date="2020-09" db="EMBL/GenBank/DDBJ databases">
        <authorList>
            <person name="Sun Q."/>
            <person name="Zhou Y."/>
        </authorList>
    </citation>
    <scope>NUCLEOTIDE SEQUENCE</scope>
    <source>
        <strain evidence="3">CGMCC 1.15493</strain>
    </source>
</reference>
<evidence type="ECO:0000259" key="2">
    <source>
        <dbReference type="Pfam" id="PF05901"/>
    </source>
</evidence>
<dbReference type="Proteomes" id="UP000613160">
    <property type="component" value="Unassembled WGS sequence"/>
</dbReference>
<keyword evidence="4" id="KW-1185">Reference proteome</keyword>
<feature type="chain" id="PRO_5037357198" description="Excalibur calcium-binding domain-containing protein" evidence="1">
    <location>
        <begin position="20"/>
        <end position="91"/>
    </location>
</feature>